<dbReference type="PANTHER" id="PTHR35455:SF1">
    <property type="entry name" value="AGAP005842-PA"/>
    <property type="match status" value="1"/>
</dbReference>
<evidence type="ECO:0000256" key="1">
    <source>
        <dbReference type="SAM" id="SignalP"/>
    </source>
</evidence>
<accession>A0A8T2QXA1</accession>
<feature type="signal peptide" evidence="1">
    <location>
        <begin position="1"/>
        <end position="20"/>
    </location>
</feature>
<comment type="caution">
    <text evidence="2">The sequence shown here is derived from an EMBL/GenBank/DDBJ whole genome shotgun (WGS) entry which is preliminary data.</text>
</comment>
<proteinExistence type="predicted"/>
<evidence type="ECO:0000313" key="3">
    <source>
        <dbReference type="Proteomes" id="UP000825935"/>
    </source>
</evidence>
<sequence>MTRVLLFCVFLLLCPLLVSAFNSAKRFRMTEPEFRRKKATCIEDIENGLWGWHCKSSPIIKENCALRCISTACYEKIYGDDPLEEGEIDYKRGREFLHCVRREAAGESITGKIYLEDD</sequence>
<protein>
    <submittedName>
        <fullName evidence="2">Uncharacterized protein</fullName>
    </submittedName>
</protein>
<dbReference type="EMBL" id="CM035436">
    <property type="protein sequence ID" value="KAH7288220.1"/>
    <property type="molecule type" value="Genomic_DNA"/>
</dbReference>
<dbReference type="InterPro" id="IPR031985">
    <property type="entry name" value="DUF4787"/>
</dbReference>
<dbReference type="Pfam" id="PF16029">
    <property type="entry name" value="DUF4787"/>
    <property type="match status" value="1"/>
</dbReference>
<evidence type="ECO:0000313" key="2">
    <source>
        <dbReference type="EMBL" id="KAH7288220.1"/>
    </source>
</evidence>
<dbReference type="PANTHER" id="PTHR35455">
    <property type="entry name" value="UNNAMED PRODUCT"/>
    <property type="match status" value="1"/>
</dbReference>
<dbReference type="Proteomes" id="UP000825935">
    <property type="component" value="Chromosome 31"/>
</dbReference>
<keyword evidence="1" id="KW-0732">Signal</keyword>
<gene>
    <name evidence="2" type="ORF">KP509_31G017500</name>
</gene>
<organism evidence="2 3">
    <name type="scientific">Ceratopteris richardii</name>
    <name type="common">Triangle waterfern</name>
    <dbReference type="NCBI Taxonomy" id="49495"/>
    <lineage>
        <taxon>Eukaryota</taxon>
        <taxon>Viridiplantae</taxon>
        <taxon>Streptophyta</taxon>
        <taxon>Embryophyta</taxon>
        <taxon>Tracheophyta</taxon>
        <taxon>Polypodiopsida</taxon>
        <taxon>Polypodiidae</taxon>
        <taxon>Polypodiales</taxon>
        <taxon>Pteridineae</taxon>
        <taxon>Pteridaceae</taxon>
        <taxon>Parkerioideae</taxon>
        <taxon>Ceratopteris</taxon>
    </lineage>
</organism>
<name>A0A8T2QXA1_CERRI</name>
<reference evidence="2" key="1">
    <citation type="submission" date="2021-08" db="EMBL/GenBank/DDBJ databases">
        <title>WGS assembly of Ceratopteris richardii.</title>
        <authorList>
            <person name="Marchant D.B."/>
            <person name="Chen G."/>
            <person name="Jenkins J."/>
            <person name="Shu S."/>
            <person name="Leebens-Mack J."/>
            <person name="Grimwood J."/>
            <person name="Schmutz J."/>
            <person name="Soltis P."/>
            <person name="Soltis D."/>
            <person name="Chen Z.-H."/>
        </authorList>
    </citation>
    <scope>NUCLEOTIDE SEQUENCE</scope>
    <source>
        <strain evidence="2">Whitten #5841</strain>
        <tissue evidence="2">Leaf</tissue>
    </source>
</reference>
<dbReference type="OMA" id="FKYCMHK"/>
<keyword evidence="3" id="KW-1185">Reference proteome</keyword>
<dbReference type="AlphaFoldDB" id="A0A8T2QXA1"/>
<feature type="chain" id="PRO_5035931054" evidence="1">
    <location>
        <begin position="21"/>
        <end position="118"/>
    </location>
</feature>
<dbReference type="OrthoDB" id="1915375at2759"/>